<sequence length="191" mass="20023">MQVIRYSRLKPERWANGGGVTRTVAAVKAADGDGWDWRISIAEVTTAGPFSVMPGIERLITVIDGDLLLLEVDGGEHLLEKYRPFRFSGDAATNAALPTGNVMDLGVVARSGKFKAYTTVIELSKKRPHPVFADQYAVLLQGQATVEEGTASGPGAAAAALSRFDAVAGSDAAPELTGRGFVAIVSIGAAH</sequence>
<comment type="caution">
    <text evidence="1">The sequence shown here is derived from an EMBL/GenBank/DDBJ whole genome shotgun (WGS) entry which is preliminary data.</text>
</comment>
<dbReference type="InterPro" id="IPR014710">
    <property type="entry name" value="RmlC-like_jellyroll"/>
</dbReference>
<proteinExistence type="predicted"/>
<organism evidence="1 2">
    <name type="scientific">Arthrobacter terrae</name>
    <dbReference type="NCBI Taxonomy" id="2935737"/>
    <lineage>
        <taxon>Bacteria</taxon>
        <taxon>Bacillati</taxon>
        <taxon>Actinomycetota</taxon>
        <taxon>Actinomycetes</taxon>
        <taxon>Micrococcales</taxon>
        <taxon>Micrococcaceae</taxon>
        <taxon>Arthrobacter</taxon>
    </lineage>
</organism>
<name>A0A931CQB0_9MICC</name>
<dbReference type="Pfam" id="PF05962">
    <property type="entry name" value="HutD"/>
    <property type="match status" value="1"/>
</dbReference>
<keyword evidence="2" id="KW-1185">Reference proteome</keyword>
<accession>A0A931CQB0</accession>
<reference evidence="1 2" key="1">
    <citation type="submission" date="2020-11" db="EMBL/GenBank/DDBJ databases">
        <title>Arthrobacter antarcticus sp. nov., isolated from Antarctic Soil.</title>
        <authorList>
            <person name="Li J."/>
        </authorList>
    </citation>
    <scope>NUCLEOTIDE SEQUENCE [LARGE SCALE GENOMIC DNA]</scope>
    <source>
        <strain evidence="1 2">Z1-20</strain>
    </source>
</reference>
<dbReference type="RefSeq" id="WP_196397102.1">
    <property type="nucleotide sequence ID" value="NZ_JADNYM010000014.1"/>
</dbReference>
<evidence type="ECO:0000313" key="1">
    <source>
        <dbReference type="EMBL" id="MBG0740166.1"/>
    </source>
</evidence>
<gene>
    <name evidence="1" type="ORF">IV500_12325</name>
</gene>
<evidence type="ECO:0000313" key="2">
    <source>
        <dbReference type="Proteomes" id="UP000655366"/>
    </source>
</evidence>
<dbReference type="Proteomes" id="UP000655366">
    <property type="component" value="Unassembled WGS sequence"/>
</dbReference>
<dbReference type="InterPro" id="IPR011051">
    <property type="entry name" value="RmlC_Cupin_sf"/>
</dbReference>
<dbReference type="EMBL" id="JADNYM010000014">
    <property type="protein sequence ID" value="MBG0740166.1"/>
    <property type="molecule type" value="Genomic_DNA"/>
</dbReference>
<dbReference type="AlphaFoldDB" id="A0A931CQB0"/>
<dbReference type="Gene3D" id="2.60.120.10">
    <property type="entry name" value="Jelly Rolls"/>
    <property type="match status" value="1"/>
</dbReference>
<dbReference type="InterPro" id="IPR010282">
    <property type="entry name" value="Uncharacterised_HutD/Ves"/>
</dbReference>
<protein>
    <submittedName>
        <fullName evidence="1">HutD family protein</fullName>
    </submittedName>
</protein>
<dbReference type="SUPFAM" id="SSF51182">
    <property type="entry name" value="RmlC-like cupins"/>
    <property type="match status" value="1"/>
</dbReference>
<dbReference type="PANTHER" id="PTHR37943:SF1">
    <property type="entry name" value="PROTEIN VES"/>
    <property type="match status" value="1"/>
</dbReference>
<dbReference type="PANTHER" id="PTHR37943">
    <property type="entry name" value="PROTEIN VES"/>
    <property type="match status" value="1"/>
</dbReference>
<dbReference type="CDD" id="cd20293">
    <property type="entry name" value="cupin_HutD_N"/>
    <property type="match status" value="1"/>
</dbReference>